<sequence length="114" mass="12142">MHTKSQNKQAKLFKAGGPLVPSDFLSGCDAATVPINDSATVSFCSKLCEWLSGGIGDSTSEITHGTTLFTVSCILFCGTHQLLLRIYVVEDVYGQQGVKPQTCAFSPKSVPSQL</sequence>
<evidence type="ECO:0000313" key="2">
    <source>
        <dbReference type="Proteomes" id="UP000266723"/>
    </source>
</evidence>
<protein>
    <submittedName>
        <fullName evidence="1">Uncharacterized protein</fullName>
    </submittedName>
</protein>
<reference evidence="1 2" key="1">
    <citation type="journal article" date="2020" name="BMC Genomics">
        <title>Intraspecific diversification of the crop wild relative Brassica cretica Lam. using demographic model selection.</title>
        <authorList>
            <person name="Kioukis A."/>
            <person name="Michalopoulou V.A."/>
            <person name="Briers L."/>
            <person name="Pirintsos S."/>
            <person name="Studholme D.J."/>
            <person name="Pavlidis P."/>
            <person name="Sarris P.F."/>
        </authorList>
    </citation>
    <scope>NUCLEOTIDE SEQUENCE [LARGE SCALE GENOMIC DNA]</scope>
    <source>
        <strain evidence="2">cv. PFS-1207/04</strain>
    </source>
</reference>
<keyword evidence="2" id="KW-1185">Reference proteome</keyword>
<organism evidence="1 2">
    <name type="scientific">Brassica cretica</name>
    <name type="common">Mustard</name>
    <dbReference type="NCBI Taxonomy" id="69181"/>
    <lineage>
        <taxon>Eukaryota</taxon>
        <taxon>Viridiplantae</taxon>
        <taxon>Streptophyta</taxon>
        <taxon>Embryophyta</taxon>
        <taxon>Tracheophyta</taxon>
        <taxon>Spermatophyta</taxon>
        <taxon>Magnoliopsida</taxon>
        <taxon>eudicotyledons</taxon>
        <taxon>Gunneridae</taxon>
        <taxon>Pentapetalae</taxon>
        <taxon>rosids</taxon>
        <taxon>malvids</taxon>
        <taxon>Brassicales</taxon>
        <taxon>Brassicaceae</taxon>
        <taxon>Brassiceae</taxon>
        <taxon>Brassica</taxon>
    </lineage>
</organism>
<evidence type="ECO:0000313" key="1">
    <source>
        <dbReference type="EMBL" id="KAF3529353.1"/>
    </source>
</evidence>
<dbReference type="Proteomes" id="UP000266723">
    <property type="component" value="Unassembled WGS sequence"/>
</dbReference>
<proteinExistence type="predicted"/>
<dbReference type="EMBL" id="QGKV02001507">
    <property type="protein sequence ID" value="KAF3529353.1"/>
    <property type="molecule type" value="Genomic_DNA"/>
</dbReference>
<name>A0ABQ7BAQ4_BRACR</name>
<comment type="caution">
    <text evidence="1">The sequence shown here is derived from an EMBL/GenBank/DDBJ whole genome shotgun (WGS) entry which is preliminary data.</text>
</comment>
<accession>A0ABQ7BAQ4</accession>
<gene>
    <name evidence="1" type="ORF">DY000_02040079</name>
</gene>